<dbReference type="Proteomes" id="UP000564677">
    <property type="component" value="Unassembled WGS sequence"/>
</dbReference>
<dbReference type="InterPro" id="IPR036388">
    <property type="entry name" value="WH-like_DNA-bd_sf"/>
</dbReference>
<dbReference type="Pfam" id="PF13463">
    <property type="entry name" value="HTH_27"/>
    <property type="match status" value="1"/>
</dbReference>
<comment type="caution">
    <text evidence="3">The sequence shown here is derived from an EMBL/GenBank/DDBJ whole genome shotgun (WGS) entry which is preliminary data.</text>
</comment>
<evidence type="ECO:0000313" key="3">
    <source>
        <dbReference type="EMBL" id="NIJ66252.1"/>
    </source>
</evidence>
<dbReference type="InterPro" id="IPR036390">
    <property type="entry name" value="WH_DNA-bd_sf"/>
</dbReference>
<dbReference type="Gene3D" id="1.10.10.10">
    <property type="entry name" value="Winged helix-like DNA-binding domain superfamily/Winged helix DNA-binding domain"/>
    <property type="match status" value="1"/>
</dbReference>
<keyword evidence="3" id="KW-0238">DNA-binding</keyword>
<feature type="compositionally biased region" description="Basic and acidic residues" evidence="1">
    <location>
        <begin position="104"/>
        <end position="119"/>
    </location>
</feature>
<feature type="region of interest" description="Disordered" evidence="1">
    <location>
        <begin position="98"/>
        <end position="126"/>
    </location>
</feature>
<feature type="domain" description="HTH marR-type" evidence="2">
    <location>
        <begin position="30"/>
        <end position="84"/>
    </location>
</feature>
<dbReference type="AlphaFoldDB" id="A0A7X5ZWI4"/>
<dbReference type="InterPro" id="IPR000835">
    <property type="entry name" value="HTH_MarR-typ"/>
</dbReference>
<protein>
    <submittedName>
        <fullName evidence="3">DNA-binding MarR family transcriptional regulator</fullName>
    </submittedName>
</protein>
<dbReference type="GO" id="GO:0003677">
    <property type="term" value="F:DNA binding"/>
    <property type="evidence" value="ECO:0007669"/>
    <property type="project" value="UniProtKB-KW"/>
</dbReference>
<reference evidence="3 4" key="1">
    <citation type="submission" date="2020-03" db="EMBL/GenBank/DDBJ databases">
        <title>Genomic Encyclopedia of Type Strains, Phase IV (KMG-IV): sequencing the most valuable type-strain genomes for metagenomic binning, comparative biology and taxonomic classification.</title>
        <authorList>
            <person name="Goeker M."/>
        </authorList>
    </citation>
    <scope>NUCLEOTIDE SEQUENCE [LARGE SCALE GENOMIC DNA]</scope>
    <source>
        <strain evidence="3 4">DSM 4733</strain>
    </source>
</reference>
<name>A0A7X5ZWI4_9SPHN</name>
<dbReference type="RefSeq" id="WP_167300905.1">
    <property type="nucleotide sequence ID" value="NZ_CP170557.1"/>
</dbReference>
<evidence type="ECO:0000256" key="1">
    <source>
        <dbReference type="SAM" id="MobiDB-lite"/>
    </source>
</evidence>
<dbReference type="EMBL" id="JAASQV010000003">
    <property type="protein sequence ID" value="NIJ66252.1"/>
    <property type="molecule type" value="Genomic_DNA"/>
</dbReference>
<organism evidence="3 4">
    <name type="scientific">Sphingomonas leidyi</name>
    <dbReference type="NCBI Taxonomy" id="68569"/>
    <lineage>
        <taxon>Bacteria</taxon>
        <taxon>Pseudomonadati</taxon>
        <taxon>Pseudomonadota</taxon>
        <taxon>Alphaproteobacteria</taxon>
        <taxon>Sphingomonadales</taxon>
        <taxon>Sphingomonadaceae</taxon>
        <taxon>Sphingomonas</taxon>
    </lineage>
</organism>
<proteinExistence type="predicted"/>
<dbReference type="SUPFAM" id="SSF46785">
    <property type="entry name" value="Winged helix' DNA-binding domain"/>
    <property type="match status" value="1"/>
</dbReference>
<dbReference type="GO" id="GO:0003700">
    <property type="term" value="F:DNA-binding transcription factor activity"/>
    <property type="evidence" value="ECO:0007669"/>
    <property type="project" value="InterPro"/>
</dbReference>
<accession>A0A7X5ZWI4</accession>
<evidence type="ECO:0000313" key="4">
    <source>
        <dbReference type="Proteomes" id="UP000564677"/>
    </source>
</evidence>
<evidence type="ECO:0000259" key="2">
    <source>
        <dbReference type="Pfam" id="PF13463"/>
    </source>
</evidence>
<gene>
    <name evidence="3" type="ORF">FHR20_003225</name>
</gene>
<sequence length="126" mass="14098">MRAKAAKLFPRDVFRDSAWDMVLELFIAGQQQRVVCVKELIFVSGETSTSALRRIDRLEAAELLHRSHDPDDHRRMAVTLTDKGDAAMRAMLHSLFPGDSSSITEKRAHGADRPAHELHSSSASLF</sequence>
<keyword evidence="4" id="KW-1185">Reference proteome</keyword>